<organism evidence="3 4">
    <name type="scientific">Fundicoccus ignavus</name>
    <dbReference type="NCBI Taxonomy" id="2664442"/>
    <lineage>
        <taxon>Bacteria</taxon>
        <taxon>Bacillati</taxon>
        <taxon>Bacillota</taxon>
        <taxon>Bacilli</taxon>
        <taxon>Lactobacillales</taxon>
        <taxon>Aerococcaceae</taxon>
        <taxon>Fundicoccus</taxon>
    </lineage>
</organism>
<keyword evidence="1" id="KW-0175">Coiled coil</keyword>
<dbReference type="EMBL" id="WJQS01000018">
    <property type="protein sequence ID" value="MRI86493.1"/>
    <property type="molecule type" value="Genomic_DNA"/>
</dbReference>
<keyword evidence="2" id="KW-0812">Transmembrane</keyword>
<dbReference type="Proteomes" id="UP000430975">
    <property type="component" value="Unassembled WGS sequence"/>
</dbReference>
<sequence length="752" mass="87014">MKKSPAEVFTTVINEVDYLIKSLGEQTDDKEVLKQQNYAKEKLAGVHNELQESLNHLAKNAEWDVFTIAFYGETNAGKSTLIETLRILLSEPYKKEERKMFDNVYQTIGRSEESIGLVKNDFNQVYASFKKKVEQLREKIETEVSHQTELTGKAELEKCKVDDLQTLIIKKRRSNLWNFIKGLFNLLDEQKVIIDAHEAINQFEIELTITNQEIDKTQQKIEQTNAELQEKNEVFYSEISILEEILANQNNEIMKYIDGKIVGDGRSDYTQEVSQYKFKYKNQNFAILDLPGIEGREEIVIDEINNAVERAHAVFYISGKAAPPQNGDEESEGTVDKIKRHLSQHTEVYFIYNKRVKNPKQFRKPLIGEDEKSALKEVDDVLNKVLSEQYEGHKVLSAYPALLSVGNFWEDRVCKNQRKFLDQLGSAEDILADSGVKDFSNWLRTSLVEESKSKIIKSNYRKISVAIEHTQENISEIQREFTSLKNKLRLNEKYTNRKLDEESELFVQNLENEAITIIRKFKNSFRKKMYDEIDKEIDNDEFKIIFEKEKNFAIEEVRQQMRIGMRDILKEFEKEIKEIVMKNERYTTELLQSFDDSIQFDFEFEPILNIKNSGSVAGTVLSLVSGVGGVILSFTNPIGWVVIVLSVVGMLISVGKNVLGFFNHGYRASQQRNATNENIEEMATELSTSIRENIKKTHDPLMREIDKVKGDLSFAIKYINEMNRVFKEAERKLKSLSWEIEQEGMGKLNGNN</sequence>
<gene>
    <name evidence="3" type="ORF">GIY09_11620</name>
</gene>
<feature type="transmembrane region" description="Helical" evidence="2">
    <location>
        <begin position="640"/>
        <end position="662"/>
    </location>
</feature>
<evidence type="ECO:0000313" key="4">
    <source>
        <dbReference type="Proteomes" id="UP000430975"/>
    </source>
</evidence>
<dbReference type="SUPFAM" id="SSF52540">
    <property type="entry name" value="P-loop containing nucleoside triphosphate hydrolases"/>
    <property type="match status" value="1"/>
</dbReference>
<keyword evidence="4" id="KW-1185">Reference proteome</keyword>
<evidence type="ECO:0008006" key="5">
    <source>
        <dbReference type="Google" id="ProtNLM"/>
    </source>
</evidence>
<evidence type="ECO:0000313" key="3">
    <source>
        <dbReference type="EMBL" id="MRI86493.1"/>
    </source>
</evidence>
<dbReference type="AlphaFoldDB" id="A0A6I2H1J5"/>
<dbReference type="RefSeq" id="WP_153864142.1">
    <property type="nucleotide sequence ID" value="NZ_WJQS01000018.1"/>
</dbReference>
<evidence type="ECO:0000256" key="1">
    <source>
        <dbReference type="SAM" id="Coils"/>
    </source>
</evidence>
<reference evidence="3 4" key="1">
    <citation type="submission" date="2019-11" db="EMBL/GenBank/DDBJ databases">
        <title>Characterisation of Fundicoccus ignavus gen. nov. sp. nov., a novel genus of the family Aerococcaceae isolated from bulk tank milk.</title>
        <authorList>
            <person name="Siebert A."/>
            <person name="Huptas C."/>
            <person name="Wenning M."/>
            <person name="Scherer S."/>
            <person name="Doll E.V."/>
        </authorList>
    </citation>
    <scope>NUCLEOTIDE SEQUENCE [LARGE SCALE GENOMIC DNA]</scope>
    <source>
        <strain evidence="3 4">WS4759</strain>
    </source>
</reference>
<protein>
    <recommendedName>
        <fullName evidence="5">G domain-containing protein</fullName>
    </recommendedName>
</protein>
<proteinExistence type="predicted"/>
<comment type="caution">
    <text evidence="3">The sequence shown here is derived from an EMBL/GenBank/DDBJ whole genome shotgun (WGS) entry which is preliminary data.</text>
</comment>
<feature type="coiled-coil region" evidence="1">
    <location>
        <begin position="200"/>
        <end position="234"/>
    </location>
</feature>
<accession>A0A6I2H1J5</accession>
<evidence type="ECO:0000256" key="2">
    <source>
        <dbReference type="SAM" id="Phobius"/>
    </source>
</evidence>
<name>A0A6I2H1J5_9LACT</name>
<feature type="coiled-coil region" evidence="1">
    <location>
        <begin position="460"/>
        <end position="487"/>
    </location>
</feature>
<keyword evidence="2" id="KW-0472">Membrane</keyword>
<dbReference type="InterPro" id="IPR027417">
    <property type="entry name" value="P-loop_NTPase"/>
</dbReference>
<keyword evidence="2" id="KW-1133">Transmembrane helix</keyword>
<dbReference type="Gene3D" id="3.40.50.300">
    <property type="entry name" value="P-loop containing nucleotide triphosphate hydrolases"/>
    <property type="match status" value="2"/>
</dbReference>